<feature type="domain" description="Protein kinase" evidence="5">
    <location>
        <begin position="147"/>
        <end position="412"/>
    </location>
</feature>
<evidence type="ECO:0000256" key="1">
    <source>
        <dbReference type="ARBA" id="ARBA00022741"/>
    </source>
</evidence>
<keyword evidence="2 3" id="KW-0067">ATP-binding</keyword>
<dbReference type="EMBL" id="JASWJB010000244">
    <property type="protein sequence ID" value="KAK2592814.1"/>
    <property type="molecule type" value="Genomic_DNA"/>
</dbReference>
<keyword evidence="1 3" id="KW-0547">Nucleotide-binding</keyword>
<gene>
    <name evidence="6" type="ORF">QQS21_009482</name>
</gene>
<dbReference type="Pfam" id="PF00069">
    <property type="entry name" value="Pkinase"/>
    <property type="match status" value="1"/>
</dbReference>
<dbReference type="InterPro" id="IPR008271">
    <property type="entry name" value="Ser/Thr_kinase_AS"/>
</dbReference>
<dbReference type="InterPro" id="IPR017441">
    <property type="entry name" value="Protein_kinase_ATP_BS"/>
</dbReference>
<evidence type="ECO:0000256" key="3">
    <source>
        <dbReference type="PROSITE-ProRule" id="PRU10141"/>
    </source>
</evidence>
<proteinExistence type="predicted"/>
<evidence type="ECO:0000313" key="7">
    <source>
        <dbReference type="Proteomes" id="UP001251528"/>
    </source>
</evidence>
<evidence type="ECO:0000259" key="5">
    <source>
        <dbReference type="PROSITE" id="PS50011"/>
    </source>
</evidence>
<dbReference type="InterPro" id="IPR000719">
    <property type="entry name" value="Prot_kinase_dom"/>
</dbReference>
<dbReference type="AlphaFoldDB" id="A0AAJ0FV04"/>
<dbReference type="GO" id="GO:0005634">
    <property type="term" value="C:nucleus"/>
    <property type="evidence" value="ECO:0007669"/>
    <property type="project" value="TreeGrafter"/>
</dbReference>
<dbReference type="PROSITE" id="PS50011">
    <property type="entry name" value="PROTEIN_KINASE_DOM"/>
    <property type="match status" value="1"/>
</dbReference>
<dbReference type="GO" id="GO:0044773">
    <property type="term" value="P:mitotic DNA damage checkpoint signaling"/>
    <property type="evidence" value="ECO:0007669"/>
    <property type="project" value="TreeGrafter"/>
</dbReference>
<dbReference type="PANTHER" id="PTHR44167">
    <property type="entry name" value="OVARIAN-SPECIFIC SERINE/THREONINE-PROTEIN KINASE LOK-RELATED"/>
    <property type="match status" value="1"/>
</dbReference>
<feature type="compositionally biased region" description="Low complexity" evidence="4">
    <location>
        <begin position="435"/>
        <end position="454"/>
    </location>
</feature>
<feature type="binding site" evidence="3">
    <location>
        <position position="176"/>
    </location>
    <ligand>
        <name>ATP</name>
        <dbReference type="ChEBI" id="CHEBI:30616"/>
    </ligand>
</feature>
<evidence type="ECO:0000256" key="4">
    <source>
        <dbReference type="SAM" id="MobiDB-lite"/>
    </source>
</evidence>
<keyword evidence="7" id="KW-1185">Reference proteome</keyword>
<dbReference type="GO" id="GO:0005524">
    <property type="term" value="F:ATP binding"/>
    <property type="evidence" value="ECO:0007669"/>
    <property type="project" value="UniProtKB-UniRule"/>
</dbReference>
<dbReference type="PANTHER" id="PTHR44167:SF30">
    <property type="entry name" value="PHOSPHORYLASE KINASE"/>
    <property type="match status" value="1"/>
</dbReference>
<comment type="caution">
    <text evidence="6">The sequence shown here is derived from an EMBL/GenBank/DDBJ whole genome shotgun (WGS) entry which is preliminary data.</text>
</comment>
<organism evidence="6 7">
    <name type="scientific">Conoideocrella luteorostrata</name>
    <dbReference type="NCBI Taxonomy" id="1105319"/>
    <lineage>
        <taxon>Eukaryota</taxon>
        <taxon>Fungi</taxon>
        <taxon>Dikarya</taxon>
        <taxon>Ascomycota</taxon>
        <taxon>Pezizomycotina</taxon>
        <taxon>Sordariomycetes</taxon>
        <taxon>Hypocreomycetidae</taxon>
        <taxon>Hypocreales</taxon>
        <taxon>Clavicipitaceae</taxon>
        <taxon>Conoideocrella</taxon>
    </lineage>
</organism>
<dbReference type="Gene3D" id="1.10.510.10">
    <property type="entry name" value="Transferase(Phosphotransferase) domain 1"/>
    <property type="match status" value="1"/>
</dbReference>
<dbReference type="GO" id="GO:0004674">
    <property type="term" value="F:protein serine/threonine kinase activity"/>
    <property type="evidence" value="ECO:0007669"/>
    <property type="project" value="TreeGrafter"/>
</dbReference>
<dbReference type="InterPro" id="IPR011009">
    <property type="entry name" value="Kinase-like_dom_sf"/>
</dbReference>
<sequence>MVAGCNPKADIVLPKGFGISSYQFALTFDMEKCLVVKDLNSSLGTRVIYDNEEEQPGHGVTWRACGPRLAKSLEPVIKVNDMLQFRLVVPYHDVTSPIYRHNVDRFLEGSASTGNLFSDMNITSRTQTELPTDCGADKPSAQGGKPTFWRRLIGQGSFGTVTHLWNVTTGEEYALKEPTKALLTAGGDWQREAEILRGMSHKNIVALKDANFDNGPKLYFEYVEGGALDSRNEYKNPTLFQKQQVAIQALDALKYLHEEKQVAHRDLKPANILVESWSNDKVHIKLADFGLSKQSDELKSYCGTPLYMAPEVSSTSLANIINNDRNLELKYDTLVDIWSLGMALLQLECGHLPSRANHNTDSGDDWGKTIEKFVKDYEEKRGSNEFLSFVSTHMLVVDPRERQSARKCHEKAVRLCKTDTSDNGGKENGPSQPRASSADATLATNSSAASEASTIRPSPRKGQDDGQNSELSKSSVSTPSTMSLITNHSAAGRESESRQCGAGSASIGPETHGAIIFDPASAAGDEGENPDSRALPLASQRKRTRPEGGFSPGLADQEPQDGGSKRSKL</sequence>
<dbReference type="SMART" id="SM00220">
    <property type="entry name" value="S_TKc"/>
    <property type="match status" value="1"/>
</dbReference>
<feature type="region of interest" description="Disordered" evidence="4">
    <location>
        <begin position="418"/>
        <end position="569"/>
    </location>
</feature>
<protein>
    <recommendedName>
        <fullName evidence="5">Protein kinase domain-containing protein</fullName>
    </recommendedName>
</protein>
<dbReference type="SUPFAM" id="SSF49879">
    <property type="entry name" value="SMAD/FHA domain"/>
    <property type="match status" value="1"/>
</dbReference>
<feature type="compositionally biased region" description="Low complexity" evidence="4">
    <location>
        <begin position="469"/>
        <end position="483"/>
    </location>
</feature>
<evidence type="ECO:0000313" key="6">
    <source>
        <dbReference type="EMBL" id="KAK2592814.1"/>
    </source>
</evidence>
<name>A0AAJ0FV04_9HYPO</name>
<dbReference type="SUPFAM" id="SSF56112">
    <property type="entry name" value="Protein kinase-like (PK-like)"/>
    <property type="match status" value="1"/>
</dbReference>
<accession>A0AAJ0FV04</accession>
<reference evidence="6" key="1">
    <citation type="submission" date="2023-06" db="EMBL/GenBank/DDBJ databases">
        <title>Conoideocrella luteorostrata (Hypocreales: Clavicipitaceae), a potential biocontrol fungus for elongate hemlock scale in United States Christmas tree production areas.</title>
        <authorList>
            <person name="Barrett H."/>
            <person name="Lovett B."/>
            <person name="Macias A.M."/>
            <person name="Stajich J.E."/>
            <person name="Kasson M.T."/>
        </authorList>
    </citation>
    <scope>NUCLEOTIDE SEQUENCE</scope>
    <source>
        <strain evidence="6">ARSEF 14590</strain>
    </source>
</reference>
<dbReference type="Proteomes" id="UP001251528">
    <property type="component" value="Unassembled WGS sequence"/>
</dbReference>
<dbReference type="PROSITE" id="PS00108">
    <property type="entry name" value="PROTEIN_KINASE_ST"/>
    <property type="match status" value="1"/>
</dbReference>
<dbReference type="InterPro" id="IPR008984">
    <property type="entry name" value="SMAD_FHA_dom_sf"/>
</dbReference>
<dbReference type="PROSITE" id="PS00107">
    <property type="entry name" value="PROTEIN_KINASE_ATP"/>
    <property type="match status" value="1"/>
</dbReference>
<evidence type="ECO:0000256" key="2">
    <source>
        <dbReference type="ARBA" id="ARBA00022840"/>
    </source>
</evidence>